<reference evidence="1" key="1">
    <citation type="submission" date="2020-05" db="EMBL/GenBank/DDBJ databases">
        <authorList>
            <person name="Chiriac C."/>
            <person name="Salcher M."/>
            <person name="Ghai R."/>
            <person name="Kavagutti S V."/>
        </authorList>
    </citation>
    <scope>NUCLEOTIDE SEQUENCE</scope>
</reference>
<protein>
    <submittedName>
        <fullName evidence="1">Uncharacterized protein</fullName>
    </submittedName>
</protein>
<accession>A0A6J5RWJ7</accession>
<evidence type="ECO:0000313" key="1">
    <source>
        <dbReference type="EMBL" id="CAB4196635.1"/>
    </source>
</evidence>
<gene>
    <name evidence="1" type="ORF">UFOVP1290_155</name>
</gene>
<organism evidence="1">
    <name type="scientific">uncultured Caudovirales phage</name>
    <dbReference type="NCBI Taxonomy" id="2100421"/>
    <lineage>
        <taxon>Viruses</taxon>
        <taxon>Duplodnaviria</taxon>
        <taxon>Heunggongvirae</taxon>
        <taxon>Uroviricota</taxon>
        <taxon>Caudoviricetes</taxon>
        <taxon>Peduoviridae</taxon>
        <taxon>Maltschvirus</taxon>
        <taxon>Maltschvirus maltsch</taxon>
    </lineage>
</organism>
<proteinExistence type="predicted"/>
<name>A0A6J5RWJ7_9CAUD</name>
<dbReference type="EMBL" id="LR797252">
    <property type="protein sequence ID" value="CAB4196635.1"/>
    <property type="molecule type" value="Genomic_DNA"/>
</dbReference>
<sequence length="115" mass="12640">MKKKLVKPDVVSKILIAVKDQSGKPREVAFDYELTWKHICALLPTYNASRHPVITVFEDKTVVRSGDDLGSGGNLAEAMQSALAFLRTHASKTLEIKSAEVAKLRAAMGFVPEEE</sequence>